<evidence type="ECO:0000313" key="2">
    <source>
        <dbReference type="EMBL" id="MBC6995877.1"/>
    </source>
</evidence>
<dbReference type="Proteomes" id="UP000650081">
    <property type="component" value="Unassembled WGS sequence"/>
</dbReference>
<evidence type="ECO:0000313" key="3">
    <source>
        <dbReference type="Proteomes" id="UP000650081"/>
    </source>
</evidence>
<dbReference type="Pfam" id="PF07659">
    <property type="entry name" value="DUF1599"/>
    <property type="match status" value="1"/>
</dbReference>
<evidence type="ECO:0000259" key="1">
    <source>
        <dbReference type="Pfam" id="PF07659"/>
    </source>
</evidence>
<protein>
    <submittedName>
        <fullName evidence="2">DUF1599 domain-containing protein</fullName>
    </submittedName>
</protein>
<reference evidence="2" key="1">
    <citation type="submission" date="2020-08" db="EMBL/GenBank/DDBJ databases">
        <title>Lewinella bacteria from marine environments.</title>
        <authorList>
            <person name="Zhong Y."/>
        </authorList>
    </citation>
    <scope>NUCLEOTIDE SEQUENCE</scope>
    <source>
        <strain evidence="2">KCTC 42187</strain>
    </source>
</reference>
<dbReference type="InterPro" id="IPR011630">
    <property type="entry name" value="DUF1599"/>
</dbReference>
<name>A0A923TEG1_9BACT</name>
<dbReference type="RefSeq" id="WP_187467893.1">
    <property type="nucleotide sequence ID" value="NZ_JACSIT010000141.1"/>
</dbReference>
<accession>A0A923TEG1</accession>
<comment type="caution">
    <text evidence="2">The sequence shown here is derived from an EMBL/GenBank/DDBJ whole genome shotgun (WGS) entry which is preliminary data.</text>
</comment>
<gene>
    <name evidence="2" type="ORF">H9S92_17045</name>
</gene>
<proteinExistence type="predicted"/>
<dbReference type="EMBL" id="JACSIT010000141">
    <property type="protein sequence ID" value="MBC6995877.1"/>
    <property type="molecule type" value="Genomic_DNA"/>
</dbReference>
<dbReference type="AlphaFoldDB" id="A0A923TEG1"/>
<keyword evidence="3" id="KW-1185">Reference proteome</keyword>
<organism evidence="2 3">
    <name type="scientific">Neolewinella lacunae</name>
    <dbReference type="NCBI Taxonomy" id="1517758"/>
    <lineage>
        <taxon>Bacteria</taxon>
        <taxon>Pseudomonadati</taxon>
        <taxon>Bacteroidota</taxon>
        <taxon>Saprospiria</taxon>
        <taxon>Saprospirales</taxon>
        <taxon>Lewinellaceae</taxon>
        <taxon>Neolewinella</taxon>
    </lineage>
</organism>
<sequence length="93" mass="10673">MTKESIQKITDKLTETLVRKNQDYGGASFDLGMQGNFVHIYDKVSRLRSLVWNKNSPNFESVEDSLMDLMGYCIIGLHILEQENTSSDEQKIE</sequence>
<feature type="domain" description="Nucleotide modification associated" evidence="1">
    <location>
        <begin position="20"/>
        <end position="77"/>
    </location>
</feature>